<organism evidence="1 2">
    <name type="scientific">Lacipirellula parvula</name>
    <dbReference type="NCBI Taxonomy" id="2650471"/>
    <lineage>
        <taxon>Bacteria</taxon>
        <taxon>Pseudomonadati</taxon>
        <taxon>Planctomycetota</taxon>
        <taxon>Planctomycetia</taxon>
        <taxon>Pirellulales</taxon>
        <taxon>Lacipirellulaceae</taxon>
        <taxon>Lacipirellula</taxon>
    </lineage>
</organism>
<accession>A0A5K7XH95</accession>
<keyword evidence="2" id="KW-1185">Reference proteome</keyword>
<name>A0A5K7XH95_9BACT</name>
<dbReference type="EMBL" id="AP021861">
    <property type="protein sequence ID" value="BBO32329.1"/>
    <property type="molecule type" value="Genomic_DNA"/>
</dbReference>
<evidence type="ECO:0000313" key="2">
    <source>
        <dbReference type="Proteomes" id="UP000326837"/>
    </source>
</evidence>
<dbReference type="AlphaFoldDB" id="A0A5K7XH95"/>
<reference evidence="2" key="1">
    <citation type="submission" date="2019-10" db="EMBL/GenBank/DDBJ databases">
        <title>Lacipirellula parvula gen. nov., sp. nov., representing a lineage of planctomycetes widespread in freshwater anoxic habitats, and description of the family Lacipirellulaceae.</title>
        <authorList>
            <person name="Dedysh S.N."/>
            <person name="Kulichevskaya I.S."/>
            <person name="Beletsky A.V."/>
            <person name="Rakitin A.L."/>
            <person name="Mardanov A.V."/>
            <person name="Ivanova A.A."/>
            <person name="Saltykova V.X."/>
            <person name="Rijpstra W.I.C."/>
            <person name="Sinninghe Damste J.S."/>
            <person name="Ravin N.V."/>
        </authorList>
    </citation>
    <scope>NUCLEOTIDE SEQUENCE [LARGE SCALE GENOMIC DNA]</scope>
    <source>
        <strain evidence="2">PX69</strain>
    </source>
</reference>
<evidence type="ECO:0000313" key="1">
    <source>
        <dbReference type="EMBL" id="BBO32329.1"/>
    </source>
</evidence>
<protein>
    <submittedName>
        <fullName evidence="1">Uncharacterized protein</fullName>
    </submittedName>
</protein>
<dbReference type="Proteomes" id="UP000326837">
    <property type="component" value="Chromosome"/>
</dbReference>
<gene>
    <name evidence="1" type="ORF">PLANPX_1941</name>
</gene>
<dbReference type="KEGG" id="lpav:PLANPX_1941"/>
<sequence length="41" mass="4464">MLLAGHFSEWEKSHCLLFGQWGRASNFSMGCCGIGTLAEST</sequence>
<proteinExistence type="predicted"/>